<dbReference type="Proteomes" id="UP000799753">
    <property type="component" value="Unassembled WGS sequence"/>
</dbReference>
<feature type="compositionally biased region" description="Low complexity" evidence="1">
    <location>
        <begin position="57"/>
        <end position="78"/>
    </location>
</feature>
<proteinExistence type="predicted"/>
<evidence type="ECO:0000256" key="2">
    <source>
        <dbReference type="SAM" id="SignalP"/>
    </source>
</evidence>
<evidence type="ECO:0000259" key="3">
    <source>
        <dbReference type="Pfam" id="PF23658"/>
    </source>
</evidence>
<feature type="chain" id="PRO_5025527599" evidence="2">
    <location>
        <begin position="18"/>
        <end position="816"/>
    </location>
</feature>
<sequence>MHASIVLLAASLGLATARTRPYMMYGVPMGGADISMDDLATADVVSAATDNSTGTLASNSTQSPSPTPAATATSTSGTEPCAMVSNAVKAMPSGARKVIPAELGLQCLQSVPLDKEGNVQLIDDLKLYLQWQSNLAFLKNPPAEYTEQPVDLVGEMESMQKQIQSGGYKNEYDFQMDLNQLFTRAYDNHLSWQPDILAGVMQFQRPAGTELVSVSSDGIALPEIYSYRDWELSRNTSGSFKPSPVRTINDEGVVEYLQKVAVQADFHDANTRWNALFPSQALIASGVTYLGSFRTGSYQGPNTTMSFANGTTKSTMNLAVVIKDFAGVDNGPSFFKKFCSGPSPPSSSSSSATSSASATATATRTASSTSTASPSGYPTPVVVNPNLSIAGYHLNDTGYNDLAILSIPSYESPDVQRFQNVMRDFIRMSKAAGKTKLIFDLRGNGGGNAILGYDSFKQVFPQASEQPFGGTRYRANEALNVAGQMTRDFNANKTYAQNNRTAFDESFNGTSMNDISLYTAGFNYEHQLDIRDEKINSWEQMFGPERVNGDGFTTTLRYNYSDQLSTSYPGFSVIGFLNNTNETSTPQPFKATDMVMLHDGMCSSTCTIASELLKNQGGIRTIAIGGQPKFEPMQGIGGTKGAQNFEWDDIQIRSQIVFFLGSPQQQAQWNKTELGKTAFATQMFKRTVYTADNRPAGGINLKDNLRMNDNSKTPLEFIYEAADCRMFFTPPMLGDVTMVWKGVADRMFSSGNGTKAQCVQGSTGDPSSISGGGQTKAGNVPPPPPQGAEVFRSDASHLRALGWTAVVGVIASVLFV</sequence>
<feature type="compositionally biased region" description="Polar residues" evidence="1">
    <location>
        <begin position="754"/>
        <end position="769"/>
    </location>
</feature>
<feature type="region of interest" description="Disordered" evidence="1">
    <location>
        <begin position="52"/>
        <end position="78"/>
    </location>
</feature>
<keyword evidence="2" id="KW-0732">Signal</keyword>
<dbReference type="OrthoDB" id="27214at2759"/>
<keyword evidence="5" id="KW-1185">Reference proteome</keyword>
<feature type="domain" description="CPAF-like PDZ" evidence="3">
    <location>
        <begin position="203"/>
        <end position="325"/>
    </location>
</feature>
<accession>A0A6A6S4E8</accession>
<gene>
    <name evidence="4" type="ORF">P280DRAFT_507093</name>
</gene>
<dbReference type="PANTHER" id="PTHR37049:SF4">
    <property type="entry name" value="RHODANESE DOMAIN-CONTAINING PROTEIN"/>
    <property type="match status" value="1"/>
</dbReference>
<reference evidence="4" key="1">
    <citation type="journal article" date="2020" name="Stud. Mycol.">
        <title>101 Dothideomycetes genomes: a test case for predicting lifestyles and emergence of pathogens.</title>
        <authorList>
            <person name="Haridas S."/>
            <person name="Albert R."/>
            <person name="Binder M."/>
            <person name="Bloem J."/>
            <person name="Labutti K."/>
            <person name="Salamov A."/>
            <person name="Andreopoulos B."/>
            <person name="Baker S."/>
            <person name="Barry K."/>
            <person name="Bills G."/>
            <person name="Bluhm B."/>
            <person name="Cannon C."/>
            <person name="Castanera R."/>
            <person name="Culley D."/>
            <person name="Daum C."/>
            <person name="Ezra D."/>
            <person name="Gonzalez J."/>
            <person name="Henrissat B."/>
            <person name="Kuo A."/>
            <person name="Liang C."/>
            <person name="Lipzen A."/>
            <person name="Lutzoni F."/>
            <person name="Magnuson J."/>
            <person name="Mondo S."/>
            <person name="Nolan M."/>
            <person name="Ohm R."/>
            <person name="Pangilinan J."/>
            <person name="Park H.-J."/>
            <person name="Ramirez L."/>
            <person name="Alfaro M."/>
            <person name="Sun H."/>
            <person name="Tritt A."/>
            <person name="Yoshinaga Y."/>
            <person name="Zwiers L.-H."/>
            <person name="Turgeon B."/>
            <person name="Goodwin S."/>
            <person name="Spatafora J."/>
            <person name="Crous P."/>
            <person name="Grigoriev I."/>
        </authorList>
    </citation>
    <scope>NUCLEOTIDE SEQUENCE</scope>
    <source>
        <strain evidence="4">CBS 473.64</strain>
    </source>
</reference>
<dbReference type="Gene3D" id="3.90.226.10">
    <property type="entry name" value="2-enoyl-CoA Hydratase, Chain A, domain 1"/>
    <property type="match status" value="1"/>
</dbReference>
<dbReference type="EMBL" id="MU006783">
    <property type="protein sequence ID" value="KAF2641563.1"/>
    <property type="molecule type" value="Genomic_DNA"/>
</dbReference>
<dbReference type="SUPFAM" id="SSF52096">
    <property type="entry name" value="ClpP/crotonase"/>
    <property type="match status" value="1"/>
</dbReference>
<feature type="signal peptide" evidence="2">
    <location>
        <begin position="1"/>
        <end position="17"/>
    </location>
</feature>
<dbReference type="InterPro" id="IPR029045">
    <property type="entry name" value="ClpP/crotonase-like_dom_sf"/>
</dbReference>
<name>A0A6A6S4E8_9PLEO</name>
<dbReference type="PANTHER" id="PTHR37049">
    <property type="entry name" value="PEPTIDASE S41 FAMILY PROTEIN"/>
    <property type="match status" value="1"/>
</dbReference>
<organism evidence="4 5">
    <name type="scientific">Massarina eburnea CBS 473.64</name>
    <dbReference type="NCBI Taxonomy" id="1395130"/>
    <lineage>
        <taxon>Eukaryota</taxon>
        <taxon>Fungi</taxon>
        <taxon>Dikarya</taxon>
        <taxon>Ascomycota</taxon>
        <taxon>Pezizomycotina</taxon>
        <taxon>Dothideomycetes</taxon>
        <taxon>Pleosporomycetidae</taxon>
        <taxon>Pleosporales</taxon>
        <taxon>Massarineae</taxon>
        <taxon>Massarinaceae</taxon>
        <taxon>Massarina</taxon>
    </lineage>
</organism>
<evidence type="ECO:0000256" key="1">
    <source>
        <dbReference type="SAM" id="MobiDB-lite"/>
    </source>
</evidence>
<dbReference type="InterPro" id="IPR056186">
    <property type="entry name" value="PDZ_CPAF-rel"/>
</dbReference>
<evidence type="ECO:0000313" key="5">
    <source>
        <dbReference type="Proteomes" id="UP000799753"/>
    </source>
</evidence>
<dbReference type="Pfam" id="PF23658">
    <property type="entry name" value="PDZ_CPAF_rel"/>
    <property type="match status" value="1"/>
</dbReference>
<protein>
    <submittedName>
        <fullName evidence="4">Peptidase S41 family protein</fullName>
    </submittedName>
</protein>
<evidence type="ECO:0000313" key="4">
    <source>
        <dbReference type="EMBL" id="KAF2641563.1"/>
    </source>
</evidence>
<feature type="region of interest" description="Disordered" evidence="1">
    <location>
        <begin position="754"/>
        <end position="789"/>
    </location>
</feature>
<dbReference type="InterPro" id="IPR052766">
    <property type="entry name" value="S41A_metabolite_peptidase"/>
</dbReference>
<dbReference type="AlphaFoldDB" id="A0A6A6S4E8"/>